<dbReference type="CDD" id="cd00553">
    <property type="entry name" value="NAD_synthase"/>
    <property type="match status" value="1"/>
</dbReference>
<dbReference type="HAMAP" id="MF_02090">
    <property type="entry name" value="NadE_glutamine_dep"/>
    <property type="match status" value="1"/>
</dbReference>
<dbReference type="InterPro" id="IPR014445">
    <property type="entry name" value="Gln-dep_NAD_synthase"/>
</dbReference>
<sequence length="682" mass="76634">MKLIKVAAGVLNQTPLAWDHNRQNIIAAIDAAREQGVSLLCLPELCISGYNCDDMFFAQNTIDQSVASLLEIVDHTAGIVVAVGLPLRYNNRTYDVACLMANKRIIGFPVKQYLANNGIHYETRWFQPWTLGVRDEIKVGEFSYPIGDLVFDLSGIRIGFEICEDAWVAGRPGRALYERGIDIILNPTASHFAFGKSVVRERFVIDASRSFGISYVYSNLLGNEAGRAIYDGDAMVASNGELLVSGPRLSYEDMHIVSATVDVEQTRLNQTQNRVNLAFALPNLRVTDRFDWPEISPVYQTAELEPWERFGFIKEEEFARAVALGLFDYLRKSRSQGYVLSLSGGADSSAIAATVYLMVRMAVENIGLDGVKKKLHYLTAVQDCDSAEAMVGKLLTTMYQGTQNSSDDTFNSAKELAESIGATFMNIDIDGLVGTYRGLIEAQLGRELSWDTDDLALQNIQARVRAPGIWMLANLKNALLLSTSNRSEAAVGYATMDGDTAGSISPITGIDKHFLRQWLRWLENEGLNVVNTPSSEDRIKLTGLHRVNNLQPTAELRPLERNQTDEDDLMPYDVLNEIENAAIRDKKPPLDVLKLMEVRFTGTHDRDKLLIWIERFFKLWSRNQWKRERYAPSFHLDDHSLDPRTWMRFPILSGGFEKELTQMRDWAGEQSSNSTRKGKIGF</sequence>
<comment type="similarity">
    <text evidence="9">Belongs to the NAD synthetase family.</text>
</comment>
<evidence type="ECO:0000256" key="7">
    <source>
        <dbReference type="HAMAP-Rule" id="MF_02090"/>
    </source>
</evidence>
<keyword evidence="12" id="KW-1185">Reference proteome</keyword>
<dbReference type="EMBL" id="JAFMYU010000018">
    <property type="protein sequence ID" value="MBO0933283.1"/>
    <property type="molecule type" value="Genomic_DNA"/>
</dbReference>
<evidence type="ECO:0000256" key="4">
    <source>
        <dbReference type="ARBA" id="ARBA00022741"/>
    </source>
</evidence>
<feature type="domain" description="CN hydrolase" evidence="10">
    <location>
        <begin position="4"/>
        <end position="263"/>
    </location>
</feature>
<dbReference type="Gene3D" id="3.40.50.620">
    <property type="entry name" value="HUPs"/>
    <property type="match status" value="1"/>
</dbReference>
<comment type="catalytic activity">
    <reaction evidence="7 8">
        <text>deamido-NAD(+) + L-glutamine + ATP + H2O = L-glutamate + AMP + diphosphate + NAD(+) + H(+)</text>
        <dbReference type="Rhea" id="RHEA:24384"/>
        <dbReference type="ChEBI" id="CHEBI:15377"/>
        <dbReference type="ChEBI" id="CHEBI:15378"/>
        <dbReference type="ChEBI" id="CHEBI:29985"/>
        <dbReference type="ChEBI" id="CHEBI:30616"/>
        <dbReference type="ChEBI" id="CHEBI:33019"/>
        <dbReference type="ChEBI" id="CHEBI:57540"/>
        <dbReference type="ChEBI" id="CHEBI:58359"/>
        <dbReference type="ChEBI" id="CHEBI:58437"/>
        <dbReference type="ChEBI" id="CHEBI:456215"/>
        <dbReference type="EC" id="6.3.5.1"/>
    </reaction>
</comment>
<comment type="caution">
    <text evidence="7">Lacks conserved residue(s) required for the propagation of feature annotation.</text>
</comment>
<dbReference type="PIRSF" id="PIRSF006630">
    <property type="entry name" value="NADS_GAT"/>
    <property type="match status" value="1"/>
</dbReference>
<evidence type="ECO:0000313" key="11">
    <source>
        <dbReference type="EMBL" id="MBO0933283.1"/>
    </source>
</evidence>
<dbReference type="InterPro" id="IPR022310">
    <property type="entry name" value="NAD/GMP_synthase"/>
</dbReference>
<comment type="pathway">
    <text evidence="1 7 8">Cofactor biosynthesis; NAD(+) biosynthesis; NAD(+) from deamido-NAD(+) (L-Gln route): step 1/1.</text>
</comment>
<dbReference type="SUPFAM" id="SSF56317">
    <property type="entry name" value="Carbon-nitrogen hydrolase"/>
    <property type="match status" value="1"/>
</dbReference>
<evidence type="ECO:0000259" key="10">
    <source>
        <dbReference type="PROSITE" id="PS50263"/>
    </source>
</evidence>
<dbReference type="GO" id="GO:0005737">
    <property type="term" value="C:cytoplasm"/>
    <property type="evidence" value="ECO:0007669"/>
    <property type="project" value="InterPro"/>
</dbReference>
<evidence type="ECO:0000256" key="8">
    <source>
        <dbReference type="PIRNR" id="PIRNR006630"/>
    </source>
</evidence>
<dbReference type="GO" id="GO:0004359">
    <property type="term" value="F:glutaminase activity"/>
    <property type="evidence" value="ECO:0007669"/>
    <property type="project" value="InterPro"/>
</dbReference>
<dbReference type="EC" id="6.3.5.1" evidence="7 8"/>
<keyword evidence="5 7" id="KW-0067">ATP-binding</keyword>
<reference evidence="11 12" key="1">
    <citation type="submission" date="2021-03" db="EMBL/GenBank/DDBJ databases">
        <title>Fibrella sp. HMF5036 genome sequencing and assembly.</title>
        <authorList>
            <person name="Kang H."/>
            <person name="Kim H."/>
            <person name="Bae S."/>
            <person name="Joh K."/>
        </authorList>
    </citation>
    <scope>NUCLEOTIDE SEQUENCE [LARGE SCALE GENOMIC DNA]</scope>
    <source>
        <strain evidence="11 12">HMF5036</strain>
    </source>
</reference>
<dbReference type="Gene3D" id="3.60.110.10">
    <property type="entry name" value="Carbon-nitrogen hydrolase"/>
    <property type="match status" value="1"/>
</dbReference>
<feature type="binding site" evidence="7">
    <location>
        <position position="459"/>
    </location>
    <ligand>
        <name>deamido-NAD(+)</name>
        <dbReference type="ChEBI" id="CHEBI:58437"/>
        <note>ligand shared between two neighboring subunits</note>
    </ligand>
</feature>
<keyword evidence="6 7" id="KW-0520">NAD</keyword>
<evidence type="ECO:0000256" key="1">
    <source>
        <dbReference type="ARBA" id="ARBA00005188"/>
    </source>
</evidence>
<dbReference type="PANTHER" id="PTHR23090">
    <property type="entry name" value="NH 3 /GLUTAMINE-DEPENDENT NAD + SYNTHETASE"/>
    <property type="match status" value="1"/>
</dbReference>
<evidence type="ECO:0000256" key="3">
    <source>
        <dbReference type="ARBA" id="ARBA00022598"/>
    </source>
</evidence>
<dbReference type="NCBIfam" id="TIGR00552">
    <property type="entry name" value="nadE"/>
    <property type="match status" value="1"/>
</dbReference>
<dbReference type="InterPro" id="IPR036526">
    <property type="entry name" value="C-N_Hydrolase_sf"/>
</dbReference>
<dbReference type="Proteomes" id="UP000664795">
    <property type="component" value="Unassembled WGS sequence"/>
</dbReference>
<comment type="function">
    <text evidence="7">Catalyzes the ATP-dependent amidation of deamido-NAD to form NAD. Uses L-glutamine as a nitrogen source.</text>
</comment>
<dbReference type="AlphaFoldDB" id="A0A939G8Q0"/>
<dbReference type="InterPro" id="IPR014729">
    <property type="entry name" value="Rossmann-like_a/b/a_fold"/>
</dbReference>
<dbReference type="GO" id="GO:0008795">
    <property type="term" value="F:NAD+ synthase activity"/>
    <property type="evidence" value="ECO:0007669"/>
    <property type="project" value="UniProtKB-UniRule"/>
</dbReference>
<dbReference type="GO" id="GO:0009435">
    <property type="term" value="P:NAD+ biosynthetic process"/>
    <property type="evidence" value="ECO:0007669"/>
    <property type="project" value="UniProtKB-UniRule"/>
</dbReference>
<feature type="binding site" evidence="7">
    <location>
        <position position="626"/>
    </location>
    <ligand>
        <name>deamido-NAD(+)</name>
        <dbReference type="ChEBI" id="CHEBI:58437"/>
        <note>ligand shared between two neighboring subunits</note>
    </ligand>
</feature>
<gene>
    <name evidence="7 11" type="primary">nadE</name>
    <name evidence="11" type="ORF">J2I48_19895</name>
</gene>
<feature type="active site" description="Proton acceptor; for glutaminase activity" evidence="7">
    <location>
        <position position="44"/>
    </location>
</feature>
<feature type="binding site" evidence="7">
    <location>
        <position position="488"/>
    </location>
    <ligand>
        <name>deamido-NAD(+)</name>
        <dbReference type="ChEBI" id="CHEBI:58437"/>
        <note>ligand shared between two neighboring subunits</note>
    </ligand>
</feature>
<feature type="active site" description="Nucleophile; for glutaminase activity" evidence="7">
    <location>
        <position position="163"/>
    </location>
</feature>
<feature type="active site" description="For glutaminase activity" evidence="7">
    <location>
        <position position="111"/>
    </location>
</feature>
<evidence type="ECO:0000256" key="9">
    <source>
        <dbReference type="RuleBase" id="RU003811"/>
    </source>
</evidence>
<evidence type="ECO:0000256" key="5">
    <source>
        <dbReference type="ARBA" id="ARBA00022840"/>
    </source>
</evidence>
<dbReference type="CDD" id="cd07570">
    <property type="entry name" value="GAT_Gln-NAD-synth"/>
    <property type="match status" value="1"/>
</dbReference>
<dbReference type="InterPro" id="IPR003010">
    <property type="entry name" value="C-N_Hydrolase"/>
</dbReference>
<protein>
    <recommendedName>
        <fullName evidence="7 8">Glutamine-dependent NAD(+) synthetase</fullName>
        <ecNumber evidence="7 8">6.3.5.1</ecNumber>
    </recommendedName>
    <alternativeName>
        <fullName evidence="7 8">NAD(+) synthase [glutamine-hydrolyzing]</fullName>
    </alternativeName>
</protein>
<dbReference type="PANTHER" id="PTHR23090:SF9">
    <property type="entry name" value="GLUTAMINE-DEPENDENT NAD(+) SYNTHETASE"/>
    <property type="match status" value="1"/>
</dbReference>
<feature type="binding site" evidence="7">
    <location>
        <position position="190"/>
    </location>
    <ligand>
        <name>L-glutamine</name>
        <dbReference type="ChEBI" id="CHEBI:58359"/>
    </ligand>
</feature>
<feature type="binding site" evidence="7">
    <location>
        <position position="483"/>
    </location>
    <ligand>
        <name>ATP</name>
        <dbReference type="ChEBI" id="CHEBI:30616"/>
    </ligand>
</feature>
<comment type="similarity">
    <text evidence="2 7 8">In the C-terminal section; belongs to the NAD synthetase family.</text>
</comment>
<comment type="caution">
    <text evidence="11">The sequence shown here is derived from an EMBL/GenBank/DDBJ whole genome shotgun (WGS) entry which is preliminary data.</text>
</comment>
<organism evidence="11 12">
    <name type="scientific">Fibrella aquatilis</name>
    <dbReference type="NCBI Taxonomy" id="2817059"/>
    <lineage>
        <taxon>Bacteria</taxon>
        <taxon>Pseudomonadati</taxon>
        <taxon>Bacteroidota</taxon>
        <taxon>Cytophagia</taxon>
        <taxon>Cytophagales</taxon>
        <taxon>Spirosomataceae</taxon>
        <taxon>Fibrella</taxon>
    </lineage>
</organism>
<keyword evidence="4 7" id="KW-0547">Nucleotide-binding</keyword>
<dbReference type="RefSeq" id="WP_207337240.1">
    <property type="nucleotide sequence ID" value="NZ_JAFMYU010000018.1"/>
</dbReference>
<evidence type="ECO:0000256" key="2">
    <source>
        <dbReference type="ARBA" id="ARBA00007145"/>
    </source>
</evidence>
<dbReference type="GO" id="GO:0003952">
    <property type="term" value="F:NAD+ synthase (glutamine-hydrolyzing) activity"/>
    <property type="evidence" value="ECO:0007669"/>
    <property type="project" value="UniProtKB-UniRule"/>
</dbReference>
<dbReference type="SUPFAM" id="SSF52402">
    <property type="entry name" value="Adenine nucleotide alpha hydrolases-like"/>
    <property type="match status" value="1"/>
</dbReference>
<accession>A0A939G8Q0</accession>
<dbReference type="Pfam" id="PF02540">
    <property type="entry name" value="NAD_synthase"/>
    <property type="match status" value="1"/>
</dbReference>
<keyword evidence="3 7" id="KW-0436">Ligase</keyword>
<dbReference type="Pfam" id="PF00795">
    <property type="entry name" value="CN_hydrolase"/>
    <property type="match status" value="1"/>
</dbReference>
<dbReference type="PROSITE" id="PS50263">
    <property type="entry name" value="CN_HYDROLASE"/>
    <property type="match status" value="1"/>
</dbReference>
<evidence type="ECO:0000313" key="12">
    <source>
        <dbReference type="Proteomes" id="UP000664795"/>
    </source>
</evidence>
<dbReference type="InterPro" id="IPR003694">
    <property type="entry name" value="NAD_synthase"/>
</dbReference>
<dbReference type="GO" id="GO:0005524">
    <property type="term" value="F:ATP binding"/>
    <property type="evidence" value="ECO:0007669"/>
    <property type="project" value="UniProtKB-UniRule"/>
</dbReference>
<feature type="binding site" evidence="7">
    <location>
        <position position="196"/>
    </location>
    <ligand>
        <name>L-glutamine</name>
        <dbReference type="ChEBI" id="CHEBI:58359"/>
    </ligand>
</feature>
<proteinExistence type="inferred from homology"/>
<evidence type="ECO:0000256" key="6">
    <source>
        <dbReference type="ARBA" id="ARBA00023027"/>
    </source>
</evidence>
<name>A0A939G8Q0_9BACT</name>